<proteinExistence type="predicted"/>
<name>A0A3N2D0I1_9MICO</name>
<dbReference type="RefSeq" id="WP_123740268.1">
    <property type="nucleotide sequence ID" value="NZ_RKHQ01000002.1"/>
</dbReference>
<sequence length="188" mass="20515">MSEPILTVGHSTHPIEQLIDLLRGAGVTDVVDVRKLPGSRRNPQFDRDALAAALAGAGIGYRREERLGGRRGASRDVAPDVNGLWRNASFHRYADHALGEDFRAGLAEVMALARSLRPDGTPRRIALMCAEAVWWRCHRRIIADHLLARGVEVVHLMPEGRLVPATPTPGARLADGTVEYPARPEAEG</sequence>
<dbReference type="PANTHER" id="PTHR39337">
    <property type="entry name" value="BLR5642 PROTEIN"/>
    <property type="match status" value="1"/>
</dbReference>
<dbReference type="InterPro" id="IPR014519">
    <property type="entry name" value="UCP024492"/>
</dbReference>
<dbReference type="PIRSF" id="PIRSF024492">
    <property type="entry name" value="UCP024492"/>
    <property type="match status" value="1"/>
</dbReference>
<keyword evidence="2" id="KW-1185">Reference proteome</keyword>
<dbReference type="AlphaFoldDB" id="A0A3N2D0I1"/>
<evidence type="ECO:0000313" key="2">
    <source>
        <dbReference type="Proteomes" id="UP000275356"/>
    </source>
</evidence>
<dbReference type="EMBL" id="RKHQ01000002">
    <property type="protein sequence ID" value="ROR93287.1"/>
    <property type="molecule type" value="Genomic_DNA"/>
</dbReference>
<dbReference type="Pfam" id="PF04343">
    <property type="entry name" value="DUF488"/>
    <property type="match status" value="1"/>
</dbReference>
<dbReference type="Proteomes" id="UP000275356">
    <property type="component" value="Unassembled WGS sequence"/>
</dbReference>
<dbReference type="OrthoDB" id="9789109at2"/>
<accession>A0A3N2D0I1</accession>
<protein>
    <submittedName>
        <fullName evidence="1">Uncharacterized protein DUF488</fullName>
    </submittedName>
</protein>
<comment type="caution">
    <text evidence="1">The sequence shown here is derived from an EMBL/GenBank/DDBJ whole genome shotgun (WGS) entry which is preliminary data.</text>
</comment>
<evidence type="ECO:0000313" key="1">
    <source>
        <dbReference type="EMBL" id="ROR93287.1"/>
    </source>
</evidence>
<reference evidence="1 2" key="1">
    <citation type="submission" date="2018-11" db="EMBL/GenBank/DDBJ databases">
        <title>Sequencing the genomes of 1000 actinobacteria strains.</title>
        <authorList>
            <person name="Klenk H.-P."/>
        </authorList>
    </citation>
    <scope>NUCLEOTIDE SEQUENCE [LARGE SCALE GENOMIC DNA]</scope>
    <source>
        <strain evidence="1 2">DSM 13521</strain>
    </source>
</reference>
<dbReference type="PANTHER" id="PTHR39337:SF1">
    <property type="entry name" value="BLR5642 PROTEIN"/>
    <property type="match status" value="1"/>
</dbReference>
<organism evidence="1 2">
    <name type="scientific">Salana multivorans</name>
    <dbReference type="NCBI Taxonomy" id="120377"/>
    <lineage>
        <taxon>Bacteria</taxon>
        <taxon>Bacillati</taxon>
        <taxon>Actinomycetota</taxon>
        <taxon>Actinomycetes</taxon>
        <taxon>Micrococcales</taxon>
        <taxon>Beutenbergiaceae</taxon>
        <taxon>Salana</taxon>
    </lineage>
</organism>
<gene>
    <name evidence="1" type="ORF">EDD28_2695</name>
</gene>
<dbReference type="InterPro" id="IPR007438">
    <property type="entry name" value="DUF488"/>
</dbReference>